<feature type="domain" description="Orn/DAP/Arg decarboxylase 2 N-terminal" evidence="17">
    <location>
        <begin position="93"/>
        <end position="344"/>
    </location>
</feature>
<comment type="cofactor">
    <cofactor evidence="1 13 14">
        <name>pyridoxal 5'-phosphate</name>
        <dbReference type="ChEBI" id="CHEBI:597326"/>
    </cofactor>
</comment>
<dbReference type="PROSITE" id="PS00878">
    <property type="entry name" value="ODR_DC_2_1"/>
    <property type="match status" value="1"/>
</dbReference>
<dbReference type="InterPro" id="IPR029066">
    <property type="entry name" value="PLP-binding_barrel"/>
</dbReference>
<evidence type="ECO:0000256" key="2">
    <source>
        <dbReference type="ARBA" id="ARBA00001946"/>
    </source>
</evidence>
<evidence type="ECO:0000256" key="3">
    <source>
        <dbReference type="ARBA" id="ARBA00002257"/>
    </source>
</evidence>
<dbReference type="Pfam" id="PF17944">
    <property type="entry name" value="Arg_decarbox_C"/>
    <property type="match status" value="1"/>
</dbReference>
<dbReference type="SUPFAM" id="SSF51419">
    <property type="entry name" value="PLP-binding barrel"/>
    <property type="match status" value="1"/>
</dbReference>
<dbReference type="PANTHER" id="PTHR43295">
    <property type="entry name" value="ARGININE DECARBOXYLASE"/>
    <property type="match status" value="1"/>
</dbReference>
<evidence type="ECO:0000313" key="21">
    <source>
        <dbReference type="Proteomes" id="UP000437131"/>
    </source>
</evidence>
<dbReference type="PANTHER" id="PTHR43295:SF9">
    <property type="entry name" value="BIOSYNTHETIC ARGININE DECARBOXYLASE"/>
    <property type="match status" value="1"/>
</dbReference>
<gene>
    <name evidence="13 20" type="primary">speA</name>
    <name evidence="20" type="ORF">GGC33_12875</name>
</gene>
<dbReference type="EMBL" id="WMIA01000017">
    <property type="protein sequence ID" value="MTF39812.1"/>
    <property type="molecule type" value="Genomic_DNA"/>
</dbReference>
<sequence>MNDLWTIEDSNNLYQIEGWGHPYFAINELGNITVSPQGNDYKIDLFELVKNLQKRDIQLPLLIRFSDILADRLQRLHSCIEDAIARYDYNNVYRGVYPIKCNQHRQLVEALVEYGKPYHFGLEVGSKPELMIALATLEVDETGETLLICNGYKDEDYLETALLAQQVGHNLIIVIEQINELYIILELSKKFNLKPQLGVRAKLQTKGSGHWGDSTGEKAKFGLTIPEIVAVVNRLEKTDQLECLQLLHFHIGSQISSIAVIKDAIREASQIYVQLVTMGAGMKYLDVGGGLAVDYDGSKTNFYASKNYNMQNYANDIVAAVKDACDEKNIPHPILVSESGRAIASHHSVLIFNVVNSNNPPQELPIIGEEKEHLVIRNLWETYENIDEENYQEMYHDAVQFKDEAISLFNFGYLTLKERAKAEQIYWGCCRKIYEITQKESYVSDDLNDLADLMISTYYVNLSVFQSAPDAWAIDQLFPVLPIHRLNEKPNKKAILADLTCDSDGKIDKFIDLLDVKKSLELHSLETNKNDENIDNLIPESNDFKPYYLGMFLVGAYQEIMGNLHNLFGDINVVHIECKKDAYQIKYVVKGDTVTEVLKYVEYSAEDLTEKLRCLTENALAKNQIDLDNSQRLIKNYEENLRSYTYLR</sequence>
<dbReference type="Gene3D" id="3.20.20.10">
    <property type="entry name" value="Alanine racemase"/>
    <property type="match status" value="1"/>
</dbReference>
<proteinExistence type="inferred from homology"/>
<comment type="catalytic activity">
    <reaction evidence="12 13">
        <text>L-arginine + H(+) = agmatine + CO2</text>
        <dbReference type="Rhea" id="RHEA:17641"/>
        <dbReference type="ChEBI" id="CHEBI:15378"/>
        <dbReference type="ChEBI" id="CHEBI:16526"/>
        <dbReference type="ChEBI" id="CHEBI:32682"/>
        <dbReference type="ChEBI" id="CHEBI:58145"/>
        <dbReference type="EC" id="4.1.1.19"/>
    </reaction>
</comment>
<feature type="modified residue" description="N6-(pyridoxal phosphate)lysine" evidence="13 14">
    <location>
        <position position="100"/>
    </location>
</feature>
<dbReference type="GO" id="GO:0033388">
    <property type="term" value="P:putrescine biosynthetic process from arginine"/>
    <property type="evidence" value="ECO:0007669"/>
    <property type="project" value="UniProtKB-ARBA"/>
</dbReference>
<dbReference type="Pfam" id="PF17810">
    <property type="entry name" value="Arg_decarb_HB"/>
    <property type="match status" value="1"/>
</dbReference>
<evidence type="ECO:0000256" key="8">
    <source>
        <dbReference type="ARBA" id="ARBA00022898"/>
    </source>
</evidence>
<dbReference type="UniPathway" id="UPA00186">
    <property type="reaction ID" value="UER00284"/>
</dbReference>
<evidence type="ECO:0000313" key="20">
    <source>
        <dbReference type="EMBL" id="MTF39812.1"/>
    </source>
</evidence>
<feature type="binding site" evidence="13">
    <location>
        <begin position="285"/>
        <end position="295"/>
    </location>
    <ligand>
        <name>substrate</name>
    </ligand>
</feature>
<keyword evidence="7 13" id="KW-0460">Magnesium</keyword>
<dbReference type="Pfam" id="PF02784">
    <property type="entry name" value="Orn_Arg_deC_N"/>
    <property type="match status" value="1"/>
</dbReference>
<protein>
    <recommendedName>
        <fullName evidence="13">Biosynthetic arginine decarboxylase</fullName>
        <shortName evidence="13">ADC</shortName>
        <ecNumber evidence="13">4.1.1.19</ecNumber>
    </recommendedName>
</protein>
<evidence type="ECO:0000256" key="7">
    <source>
        <dbReference type="ARBA" id="ARBA00022842"/>
    </source>
</evidence>
<organism evidence="20 21">
    <name type="scientific">Cyanobacterium aponinum 0216</name>
    <dbReference type="NCBI Taxonomy" id="2676140"/>
    <lineage>
        <taxon>Bacteria</taxon>
        <taxon>Bacillati</taxon>
        <taxon>Cyanobacteriota</taxon>
        <taxon>Cyanophyceae</taxon>
        <taxon>Oscillatoriophycideae</taxon>
        <taxon>Chroococcales</taxon>
        <taxon>Geminocystaceae</taxon>
        <taxon>Cyanobacterium</taxon>
    </lineage>
</organism>
<evidence type="ECO:0000256" key="14">
    <source>
        <dbReference type="PIRSR" id="PIRSR001336-50"/>
    </source>
</evidence>
<feature type="domain" description="Arginine decarboxylase helical bundle" evidence="18">
    <location>
        <begin position="369"/>
        <end position="450"/>
    </location>
</feature>
<comment type="caution">
    <text evidence="20">The sequence shown here is derived from an EMBL/GenBank/DDBJ whole genome shotgun (WGS) entry which is preliminary data.</text>
</comment>
<evidence type="ECO:0000256" key="12">
    <source>
        <dbReference type="ARBA" id="ARBA00049309"/>
    </source>
</evidence>
<accession>A0A844GXM8</accession>
<evidence type="ECO:0000259" key="18">
    <source>
        <dbReference type="Pfam" id="PF17810"/>
    </source>
</evidence>
<evidence type="ECO:0000256" key="11">
    <source>
        <dbReference type="ARBA" id="ARBA00023239"/>
    </source>
</evidence>
<comment type="pathway">
    <text evidence="13">Amine and polyamine biosynthesis; agmatine biosynthesis; agmatine from L-arginine: step 1/1.</text>
</comment>
<keyword evidence="8 13" id="KW-0663">Pyridoxal phosphate</keyword>
<dbReference type="PRINTS" id="PR01180">
    <property type="entry name" value="ARGDCRBXLASE"/>
</dbReference>
<keyword evidence="5 13" id="KW-0479">Metal-binding</keyword>
<comment type="function">
    <text evidence="3 13">Catalyzes the biosynthesis of agmatine from arginine.</text>
</comment>
<dbReference type="InterPro" id="IPR002985">
    <property type="entry name" value="Arg_decrbxlase"/>
</dbReference>
<reference evidence="20 21" key="1">
    <citation type="submission" date="2019-11" db="EMBL/GenBank/DDBJ databases">
        <title>Isolation of a new High Light Tolerant Cyanobacteria.</title>
        <authorList>
            <person name="Dobson Z."/>
            <person name="Vaughn N."/>
            <person name="Vaughn M."/>
            <person name="Fromme P."/>
            <person name="Mazor Y."/>
        </authorList>
    </citation>
    <scope>NUCLEOTIDE SEQUENCE [LARGE SCALE GENOMIC DNA]</scope>
    <source>
        <strain evidence="20 21">0216</strain>
    </source>
</reference>
<evidence type="ECO:0000256" key="13">
    <source>
        <dbReference type="HAMAP-Rule" id="MF_01417"/>
    </source>
</evidence>
<keyword evidence="9 13" id="KW-0745">Spermidine biosynthesis</keyword>
<dbReference type="RefSeq" id="WP_099435537.1">
    <property type="nucleotide sequence ID" value="NZ_WMIA01000017.1"/>
</dbReference>
<feature type="active site" description="Proton donor" evidence="15">
    <location>
        <position position="501"/>
    </location>
</feature>
<dbReference type="HAMAP" id="MF_01417">
    <property type="entry name" value="SpeA"/>
    <property type="match status" value="1"/>
</dbReference>
<evidence type="ECO:0000256" key="16">
    <source>
        <dbReference type="SAM" id="Coils"/>
    </source>
</evidence>
<dbReference type="Gene3D" id="2.40.37.10">
    <property type="entry name" value="Lyase, Ornithine Decarboxylase, Chain A, domain 1"/>
    <property type="match status" value="1"/>
</dbReference>
<evidence type="ECO:0000256" key="10">
    <source>
        <dbReference type="ARBA" id="ARBA00023115"/>
    </source>
</evidence>
<dbReference type="GO" id="GO:0008295">
    <property type="term" value="P:spermidine biosynthetic process"/>
    <property type="evidence" value="ECO:0007669"/>
    <property type="project" value="UniProtKB-UniRule"/>
</dbReference>
<keyword evidence="11 13" id="KW-0456">Lyase</keyword>
<dbReference type="NCBIfam" id="NF003763">
    <property type="entry name" value="PRK05354.1"/>
    <property type="match status" value="1"/>
</dbReference>
<evidence type="ECO:0000256" key="15">
    <source>
        <dbReference type="PIRSR" id="PIRSR600183-50"/>
    </source>
</evidence>
<dbReference type="GO" id="GO:0008792">
    <property type="term" value="F:arginine decarboxylase activity"/>
    <property type="evidence" value="ECO:0007669"/>
    <property type="project" value="UniProtKB-UniRule"/>
</dbReference>
<dbReference type="AlphaFoldDB" id="A0A844GXM8"/>
<name>A0A844GXM8_9CHRO</name>
<keyword evidence="16" id="KW-0175">Coiled coil</keyword>
<dbReference type="Gene3D" id="1.10.287.3440">
    <property type="match status" value="1"/>
</dbReference>
<dbReference type="FunFam" id="1.20.58.930:FF:000002">
    <property type="entry name" value="Biosynthetic arginine decarboxylase"/>
    <property type="match status" value="1"/>
</dbReference>
<comment type="cofactor">
    <cofactor evidence="2 13">
        <name>Mg(2+)</name>
        <dbReference type="ChEBI" id="CHEBI:18420"/>
    </cofactor>
</comment>
<dbReference type="InterPro" id="IPR041128">
    <property type="entry name" value="Arg_decarbox_C"/>
</dbReference>
<dbReference type="InterPro" id="IPR000183">
    <property type="entry name" value="Orn/DAP/Arg_de-COase"/>
</dbReference>
<dbReference type="PIRSF" id="PIRSF001336">
    <property type="entry name" value="Arg_decrbxlase"/>
    <property type="match status" value="1"/>
</dbReference>
<dbReference type="PRINTS" id="PR01179">
    <property type="entry name" value="ODADCRBXLASE"/>
</dbReference>
<evidence type="ECO:0000259" key="19">
    <source>
        <dbReference type="Pfam" id="PF17944"/>
    </source>
</evidence>
<dbReference type="CDD" id="cd06830">
    <property type="entry name" value="PLPDE_III_ADC"/>
    <property type="match status" value="1"/>
</dbReference>
<dbReference type="InterPro" id="IPR009006">
    <property type="entry name" value="Ala_racemase/Decarboxylase_C"/>
</dbReference>
<keyword evidence="6 13" id="KW-0210">Decarboxylase</keyword>
<dbReference type="Proteomes" id="UP000437131">
    <property type="component" value="Unassembled WGS sequence"/>
</dbReference>
<evidence type="ECO:0000256" key="9">
    <source>
        <dbReference type="ARBA" id="ARBA00023066"/>
    </source>
</evidence>
<dbReference type="InterPro" id="IPR022644">
    <property type="entry name" value="De-COase2_N"/>
</dbReference>
<dbReference type="FunFam" id="3.20.20.10:FF:000001">
    <property type="entry name" value="Biosynthetic arginine decarboxylase"/>
    <property type="match status" value="1"/>
</dbReference>
<dbReference type="SUPFAM" id="SSF50621">
    <property type="entry name" value="Alanine racemase C-terminal domain-like"/>
    <property type="match status" value="1"/>
</dbReference>
<evidence type="ECO:0000256" key="6">
    <source>
        <dbReference type="ARBA" id="ARBA00022793"/>
    </source>
</evidence>
<comment type="similarity">
    <text evidence="4 13">Belongs to the Orn/Lys/Arg decarboxylase class-II family. SpeA subfamily.</text>
</comment>
<dbReference type="GO" id="GO:0006527">
    <property type="term" value="P:L-arginine catabolic process"/>
    <property type="evidence" value="ECO:0007669"/>
    <property type="project" value="InterPro"/>
</dbReference>
<dbReference type="InterPro" id="IPR040634">
    <property type="entry name" value="Arg_decarb_HB"/>
</dbReference>
<evidence type="ECO:0000256" key="4">
    <source>
        <dbReference type="ARBA" id="ARBA00008357"/>
    </source>
</evidence>
<dbReference type="EC" id="4.1.1.19" evidence="13"/>
<dbReference type="InterPro" id="IPR022653">
    <property type="entry name" value="De-COase2_pyr-phos_BS"/>
</dbReference>
<dbReference type="Gene3D" id="1.20.58.930">
    <property type="match status" value="1"/>
</dbReference>
<keyword evidence="10 13" id="KW-0620">Polyamine biosynthesis</keyword>
<feature type="domain" description="Arginine decarboxylase C-terminal helical" evidence="19">
    <location>
        <begin position="594"/>
        <end position="647"/>
    </location>
</feature>
<evidence type="ECO:0000256" key="1">
    <source>
        <dbReference type="ARBA" id="ARBA00001933"/>
    </source>
</evidence>
<dbReference type="NCBIfam" id="TIGR01273">
    <property type="entry name" value="speA"/>
    <property type="match status" value="1"/>
</dbReference>
<feature type="coiled-coil region" evidence="16">
    <location>
        <begin position="620"/>
        <end position="647"/>
    </location>
</feature>
<dbReference type="GO" id="GO:0046872">
    <property type="term" value="F:metal ion binding"/>
    <property type="evidence" value="ECO:0007669"/>
    <property type="project" value="UniProtKB-KW"/>
</dbReference>
<evidence type="ECO:0000259" key="17">
    <source>
        <dbReference type="Pfam" id="PF02784"/>
    </source>
</evidence>
<evidence type="ECO:0000256" key="5">
    <source>
        <dbReference type="ARBA" id="ARBA00022723"/>
    </source>
</evidence>